<dbReference type="Proteomes" id="UP001163603">
    <property type="component" value="Chromosome 7"/>
</dbReference>
<protein>
    <submittedName>
        <fullName evidence="1">Uncharacterized protein</fullName>
    </submittedName>
</protein>
<sequence length="116" mass="13632">MGVPVFYRWLSEKYPLVVVDVVQEEPVVVDGVKIPVDTRKPNPNKIEFDNLYLDMNGIIHPCFHPEDRNGPSTYDEVFRCVFDYIDRLFAMVRPRKLLYLAIGECWRAICKEKKLL</sequence>
<evidence type="ECO:0000313" key="1">
    <source>
        <dbReference type="EMBL" id="KAJ0034311.1"/>
    </source>
</evidence>
<accession>A0ACC0YBW1</accession>
<evidence type="ECO:0000313" key="2">
    <source>
        <dbReference type="Proteomes" id="UP001163603"/>
    </source>
</evidence>
<organism evidence="1 2">
    <name type="scientific">Pistacia integerrima</name>
    <dbReference type="NCBI Taxonomy" id="434235"/>
    <lineage>
        <taxon>Eukaryota</taxon>
        <taxon>Viridiplantae</taxon>
        <taxon>Streptophyta</taxon>
        <taxon>Embryophyta</taxon>
        <taxon>Tracheophyta</taxon>
        <taxon>Spermatophyta</taxon>
        <taxon>Magnoliopsida</taxon>
        <taxon>eudicotyledons</taxon>
        <taxon>Gunneridae</taxon>
        <taxon>Pentapetalae</taxon>
        <taxon>rosids</taxon>
        <taxon>malvids</taxon>
        <taxon>Sapindales</taxon>
        <taxon>Anacardiaceae</taxon>
        <taxon>Pistacia</taxon>
    </lineage>
</organism>
<name>A0ACC0YBW1_9ROSI</name>
<reference evidence="2" key="1">
    <citation type="journal article" date="2023" name="G3 (Bethesda)">
        <title>Genome assembly and association tests identify interacting loci associated with vigor, precocity, and sex in interspecific pistachio rootstocks.</title>
        <authorList>
            <person name="Palmer W."/>
            <person name="Jacygrad E."/>
            <person name="Sagayaradj S."/>
            <person name="Cavanaugh K."/>
            <person name="Han R."/>
            <person name="Bertier L."/>
            <person name="Beede B."/>
            <person name="Kafkas S."/>
            <person name="Golino D."/>
            <person name="Preece J."/>
            <person name="Michelmore R."/>
        </authorList>
    </citation>
    <scope>NUCLEOTIDE SEQUENCE [LARGE SCALE GENOMIC DNA]</scope>
</reference>
<keyword evidence="2" id="KW-1185">Reference proteome</keyword>
<dbReference type="EMBL" id="CM047742">
    <property type="protein sequence ID" value="KAJ0034311.1"/>
    <property type="molecule type" value="Genomic_DNA"/>
</dbReference>
<comment type="caution">
    <text evidence="1">The sequence shown here is derived from an EMBL/GenBank/DDBJ whole genome shotgun (WGS) entry which is preliminary data.</text>
</comment>
<proteinExistence type="predicted"/>
<gene>
    <name evidence="1" type="ORF">Pint_26170</name>
</gene>